<dbReference type="EMBL" id="JBEZAE010000003">
    <property type="protein sequence ID" value="MEU7069895.1"/>
    <property type="molecule type" value="Genomic_DNA"/>
</dbReference>
<evidence type="ECO:0000259" key="1">
    <source>
        <dbReference type="Pfam" id="PF00753"/>
    </source>
</evidence>
<name>A0ABV3C556_9ACTN</name>
<evidence type="ECO:0000313" key="2">
    <source>
        <dbReference type="EMBL" id="MEU7069895.1"/>
    </source>
</evidence>
<evidence type="ECO:0000313" key="3">
    <source>
        <dbReference type="Proteomes" id="UP001551329"/>
    </source>
</evidence>
<dbReference type="RefSeq" id="WP_358470260.1">
    <property type="nucleotide sequence ID" value="NZ_JBEZAE010000003.1"/>
</dbReference>
<comment type="caution">
    <text evidence="2">The sequence shown here is derived from an EMBL/GenBank/DDBJ whole genome shotgun (WGS) entry which is preliminary data.</text>
</comment>
<dbReference type="Proteomes" id="UP001551329">
    <property type="component" value="Unassembled WGS sequence"/>
</dbReference>
<organism evidence="2 3">
    <name type="scientific">Streptomyces narbonensis</name>
    <dbReference type="NCBI Taxonomy" id="67333"/>
    <lineage>
        <taxon>Bacteria</taxon>
        <taxon>Bacillati</taxon>
        <taxon>Actinomycetota</taxon>
        <taxon>Actinomycetes</taxon>
        <taxon>Kitasatosporales</taxon>
        <taxon>Streptomycetaceae</taxon>
        <taxon>Streptomyces</taxon>
    </lineage>
</organism>
<dbReference type="InterPro" id="IPR050698">
    <property type="entry name" value="MBL"/>
</dbReference>
<accession>A0ABV3C556</accession>
<dbReference type="SUPFAM" id="SSF56281">
    <property type="entry name" value="Metallo-hydrolase/oxidoreductase"/>
    <property type="match status" value="1"/>
</dbReference>
<gene>
    <name evidence="2" type="ORF">AB0A88_07055</name>
</gene>
<dbReference type="Pfam" id="PF00753">
    <property type="entry name" value="Lactamase_B"/>
    <property type="match status" value="1"/>
</dbReference>
<proteinExistence type="predicted"/>
<dbReference type="Gene3D" id="3.60.15.10">
    <property type="entry name" value="Ribonuclease Z/Hydroxyacylglutathione hydrolase-like"/>
    <property type="match status" value="1"/>
</dbReference>
<protein>
    <submittedName>
        <fullName evidence="2">MBL fold metallo-hydrolase</fullName>
    </submittedName>
</protein>
<dbReference type="PANTHER" id="PTHR11203">
    <property type="entry name" value="CLEAVAGE AND POLYADENYLATION SPECIFICITY FACTOR FAMILY MEMBER"/>
    <property type="match status" value="1"/>
</dbReference>
<feature type="domain" description="Metallo-beta-lactamase" evidence="1">
    <location>
        <begin position="9"/>
        <end position="96"/>
    </location>
</feature>
<dbReference type="InterPro" id="IPR001279">
    <property type="entry name" value="Metallo-B-lactamas"/>
</dbReference>
<sequence>MGTVDGSKFLVESDHARILLDCGLFQGFANLRRRNRERFARAAADVDAGVVSHAHLDHCGSLPRLVRQGFRGPIPTSAHTARLAAATTEVQALRFDGQAVREAVPRPSPLLWRADPSGKE</sequence>
<reference evidence="2 3" key="1">
    <citation type="submission" date="2024-06" db="EMBL/GenBank/DDBJ databases">
        <title>The Natural Products Discovery Center: Release of the First 8490 Sequenced Strains for Exploring Actinobacteria Biosynthetic Diversity.</title>
        <authorList>
            <person name="Kalkreuter E."/>
            <person name="Kautsar S.A."/>
            <person name="Yang D."/>
            <person name="Bader C.D."/>
            <person name="Teijaro C.N."/>
            <person name="Fluegel L."/>
            <person name="Davis C.M."/>
            <person name="Simpson J.R."/>
            <person name="Lauterbach L."/>
            <person name="Steele A.D."/>
            <person name="Gui C."/>
            <person name="Meng S."/>
            <person name="Li G."/>
            <person name="Viehrig K."/>
            <person name="Ye F."/>
            <person name="Su P."/>
            <person name="Kiefer A.F."/>
            <person name="Nichols A."/>
            <person name="Cepeda A.J."/>
            <person name="Yan W."/>
            <person name="Fan B."/>
            <person name="Jiang Y."/>
            <person name="Adhikari A."/>
            <person name="Zheng C.-J."/>
            <person name="Schuster L."/>
            <person name="Cowan T.M."/>
            <person name="Smanski M.J."/>
            <person name="Chevrette M.G."/>
            <person name="De Carvalho L.P.S."/>
            <person name="Shen B."/>
        </authorList>
    </citation>
    <scope>NUCLEOTIDE SEQUENCE [LARGE SCALE GENOMIC DNA]</scope>
    <source>
        <strain evidence="2 3">NPDC045974</strain>
    </source>
</reference>
<keyword evidence="3" id="KW-1185">Reference proteome</keyword>
<dbReference type="PANTHER" id="PTHR11203:SF37">
    <property type="entry name" value="INTEGRATOR COMPLEX SUBUNIT 11"/>
    <property type="match status" value="1"/>
</dbReference>
<dbReference type="InterPro" id="IPR036866">
    <property type="entry name" value="RibonucZ/Hydroxyglut_hydro"/>
</dbReference>